<dbReference type="Gene3D" id="2.40.128.270">
    <property type="match status" value="1"/>
</dbReference>
<evidence type="ECO:0000259" key="7">
    <source>
        <dbReference type="Pfam" id="PF09864"/>
    </source>
</evidence>
<dbReference type="PANTHER" id="PTHR35535">
    <property type="entry name" value="HEAT SHOCK PROTEIN HSLJ"/>
    <property type="match status" value="1"/>
</dbReference>
<keyword evidence="3" id="KW-0564">Palmitate</keyword>
<dbReference type="InterPro" id="IPR036328">
    <property type="entry name" value="MliC_sf"/>
</dbReference>
<keyword evidence="4" id="KW-0449">Lipoprotein</keyword>
<keyword evidence="9" id="KW-1185">Reference proteome</keyword>
<keyword evidence="2" id="KW-0472">Membrane</keyword>
<dbReference type="AlphaFoldDB" id="A0A2N4U3M7"/>
<evidence type="ECO:0000256" key="5">
    <source>
        <dbReference type="SAM" id="SignalP"/>
    </source>
</evidence>
<organism evidence="8 9">
    <name type="scientific">Pollutimonas subterranea</name>
    <dbReference type="NCBI Taxonomy" id="2045210"/>
    <lineage>
        <taxon>Bacteria</taxon>
        <taxon>Pseudomonadati</taxon>
        <taxon>Pseudomonadota</taxon>
        <taxon>Betaproteobacteria</taxon>
        <taxon>Burkholderiales</taxon>
        <taxon>Alcaligenaceae</taxon>
        <taxon>Pollutimonas</taxon>
    </lineage>
</organism>
<keyword evidence="1 5" id="KW-0732">Signal</keyword>
<feature type="domain" description="C-type lysozyme inhibitor" evidence="7">
    <location>
        <begin position="54"/>
        <end position="115"/>
    </location>
</feature>
<comment type="caution">
    <text evidence="8">The sequence shown here is derived from an EMBL/GenBank/DDBJ whole genome shotgun (WGS) entry which is preliminary data.</text>
</comment>
<evidence type="ECO:0000256" key="1">
    <source>
        <dbReference type="ARBA" id="ARBA00022729"/>
    </source>
</evidence>
<evidence type="ECO:0000256" key="4">
    <source>
        <dbReference type="ARBA" id="ARBA00023288"/>
    </source>
</evidence>
<feature type="chain" id="PRO_5014801263" evidence="5">
    <location>
        <begin position="28"/>
        <end position="334"/>
    </location>
</feature>
<protein>
    <submittedName>
        <fullName evidence="8">Secreted protein containing HslJ-like protein</fullName>
    </submittedName>
</protein>
<dbReference type="InterPro" id="IPR038670">
    <property type="entry name" value="HslJ-like_sf"/>
</dbReference>
<dbReference type="InterPro" id="IPR053147">
    <property type="entry name" value="Hsp_HslJ-like"/>
</dbReference>
<dbReference type="InterPro" id="IPR018660">
    <property type="entry name" value="MliC"/>
</dbReference>
<name>A0A2N4U3M7_9BURK</name>
<dbReference type="Proteomes" id="UP000234190">
    <property type="component" value="Unassembled WGS sequence"/>
</dbReference>
<sequence>MPISSPTMKMLLALALPIALISAPAVAADNNGATSQLRITEVTETSHPFEALYCARQPLQVRFIGKLAEIVVNNETRTLMQAMSASGARYVAPGDDTTVFWSKGSFATVTWSGQELPLCAPSGAIIPPYRASGNEPFWAVAYDGWRATLKRPEEPDLVRDAEIAATSVQGQTLVAGEGTDAWRLEASDGLCVDSMSGMPYPQQTTLHYQSKTLRGCGGDPERLLQGVTWRVTHIGQQVINDATLAHIRFLANNKIAGSSGCNLFFGQYTLTGEVLRLKDMGSTRRACPPELMAQESGFLKMLASVSRFSFEDSDAQQLLLHSDGADIRVEAQAM</sequence>
<evidence type="ECO:0000256" key="3">
    <source>
        <dbReference type="ARBA" id="ARBA00023139"/>
    </source>
</evidence>
<dbReference type="Pfam" id="PF09864">
    <property type="entry name" value="MliC"/>
    <property type="match status" value="1"/>
</dbReference>
<dbReference type="SUPFAM" id="SSF141488">
    <property type="entry name" value="YdhA-like"/>
    <property type="match status" value="1"/>
</dbReference>
<gene>
    <name evidence="8" type="ORF">CR159_11805</name>
</gene>
<accession>A0A2N4U3M7</accession>
<reference evidence="8 9" key="1">
    <citation type="submission" date="2017-10" db="EMBL/GenBank/DDBJ databases">
        <title>Two draft genome sequences of Pusillimonas sp. strains isolated from a nitrate- and radionuclide-contaminated groundwater in Russia.</title>
        <authorList>
            <person name="Grouzdev D.S."/>
            <person name="Tourova T.P."/>
            <person name="Goeva M.A."/>
            <person name="Babich T.L."/>
            <person name="Sokolova D.S."/>
            <person name="Abdullin R."/>
            <person name="Poltaraus A.B."/>
            <person name="Toshchakov S.V."/>
            <person name="Nazina T.N."/>
        </authorList>
    </citation>
    <scope>NUCLEOTIDE SEQUENCE [LARGE SCALE GENOMIC DNA]</scope>
    <source>
        <strain evidence="8 9">JR1/69-3-13</strain>
    </source>
</reference>
<dbReference type="EMBL" id="PDNW01000009">
    <property type="protein sequence ID" value="PLC49609.1"/>
    <property type="molecule type" value="Genomic_DNA"/>
</dbReference>
<proteinExistence type="predicted"/>
<dbReference type="Pfam" id="PF03724">
    <property type="entry name" value="META"/>
    <property type="match status" value="1"/>
</dbReference>
<dbReference type="PANTHER" id="PTHR35535:SF1">
    <property type="entry name" value="HEAT SHOCK PROTEIN HSLJ"/>
    <property type="match status" value="1"/>
</dbReference>
<feature type="domain" description="DUF306" evidence="6">
    <location>
        <begin position="224"/>
        <end position="324"/>
    </location>
</feature>
<feature type="signal peptide" evidence="5">
    <location>
        <begin position="1"/>
        <end position="27"/>
    </location>
</feature>
<evidence type="ECO:0000256" key="2">
    <source>
        <dbReference type="ARBA" id="ARBA00023136"/>
    </source>
</evidence>
<dbReference type="Gene3D" id="2.40.128.200">
    <property type="match status" value="1"/>
</dbReference>
<evidence type="ECO:0000259" key="6">
    <source>
        <dbReference type="Pfam" id="PF03724"/>
    </source>
</evidence>
<evidence type="ECO:0000313" key="8">
    <source>
        <dbReference type="EMBL" id="PLC49609.1"/>
    </source>
</evidence>
<dbReference type="InterPro" id="IPR005184">
    <property type="entry name" value="DUF306_Meta_HslJ"/>
</dbReference>
<evidence type="ECO:0000313" key="9">
    <source>
        <dbReference type="Proteomes" id="UP000234190"/>
    </source>
</evidence>